<evidence type="ECO:0000256" key="2">
    <source>
        <dbReference type="ARBA" id="ARBA00023242"/>
    </source>
</evidence>
<feature type="region of interest" description="Disordered" evidence="4">
    <location>
        <begin position="135"/>
        <end position="174"/>
    </location>
</feature>
<reference evidence="7 8" key="1">
    <citation type="submission" date="2014-10" db="EMBL/GenBank/DDBJ databases">
        <title>Draft genome of the hookworm Ancylostoma caninum.</title>
        <authorList>
            <person name="Mitreva M."/>
        </authorList>
    </citation>
    <scope>NUCLEOTIDE SEQUENCE [LARGE SCALE GENOMIC DNA]</scope>
    <source>
        <strain evidence="7 8">Baltimore</strain>
    </source>
</reference>
<feature type="chain" id="PRO_5016611759" description="DNA polymerase epsilon subunit 3" evidence="5">
    <location>
        <begin position="21"/>
        <end position="174"/>
    </location>
</feature>
<dbReference type="GO" id="GO:0008622">
    <property type="term" value="C:epsilon DNA polymerase complex"/>
    <property type="evidence" value="ECO:0007669"/>
    <property type="project" value="TreeGrafter"/>
</dbReference>
<dbReference type="InterPro" id="IPR009072">
    <property type="entry name" value="Histone-fold"/>
</dbReference>
<name>A0A368GWR0_ANCCA</name>
<dbReference type="EMBL" id="JOJR01000042">
    <property type="protein sequence ID" value="RCN48796.1"/>
    <property type="molecule type" value="Genomic_DNA"/>
</dbReference>
<dbReference type="Pfam" id="PF00808">
    <property type="entry name" value="CBFD_NFYB_HMF"/>
    <property type="match status" value="1"/>
</dbReference>
<accession>A0A368GWR0</accession>
<evidence type="ECO:0000256" key="3">
    <source>
        <dbReference type="ARBA" id="ARBA00039793"/>
    </source>
</evidence>
<evidence type="ECO:0000256" key="1">
    <source>
        <dbReference type="ARBA" id="ARBA00004123"/>
    </source>
</evidence>
<dbReference type="OrthoDB" id="1707486at2759"/>
<protein>
    <recommendedName>
        <fullName evidence="3">DNA polymerase epsilon subunit 3</fullName>
    </recommendedName>
</protein>
<organism evidence="7 8">
    <name type="scientific">Ancylostoma caninum</name>
    <name type="common">Dog hookworm</name>
    <dbReference type="NCBI Taxonomy" id="29170"/>
    <lineage>
        <taxon>Eukaryota</taxon>
        <taxon>Metazoa</taxon>
        <taxon>Ecdysozoa</taxon>
        <taxon>Nematoda</taxon>
        <taxon>Chromadorea</taxon>
        <taxon>Rhabditida</taxon>
        <taxon>Rhabditina</taxon>
        <taxon>Rhabditomorpha</taxon>
        <taxon>Strongyloidea</taxon>
        <taxon>Ancylostomatidae</taxon>
        <taxon>Ancylostomatinae</taxon>
        <taxon>Ancylostoma</taxon>
    </lineage>
</organism>
<dbReference type="InterPro" id="IPR003958">
    <property type="entry name" value="CBFA_NFYB_domain"/>
</dbReference>
<evidence type="ECO:0000313" key="7">
    <source>
        <dbReference type="EMBL" id="RCN48796.1"/>
    </source>
</evidence>
<evidence type="ECO:0000256" key="5">
    <source>
        <dbReference type="SAM" id="SignalP"/>
    </source>
</evidence>
<dbReference type="GO" id="GO:0006272">
    <property type="term" value="P:leading strand elongation"/>
    <property type="evidence" value="ECO:0007669"/>
    <property type="project" value="TreeGrafter"/>
</dbReference>
<dbReference type="GO" id="GO:0031507">
    <property type="term" value="P:heterochromatin formation"/>
    <property type="evidence" value="ECO:0007669"/>
    <property type="project" value="TreeGrafter"/>
</dbReference>
<gene>
    <name evidence="7" type="ORF">ANCCAN_05079</name>
</gene>
<dbReference type="CDD" id="cd22928">
    <property type="entry name" value="HFD_POLE3_DPB4"/>
    <property type="match status" value="1"/>
</dbReference>
<dbReference type="AlphaFoldDB" id="A0A368GWR0"/>
<keyword evidence="2" id="KW-0539">Nucleus</keyword>
<dbReference type="GO" id="GO:0046982">
    <property type="term" value="F:protein heterodimerization activity"/>
    <property type="evidence" value="ECO:0007669"/>
    <property type="project" value="InterPro"/>
</dbReference>
<dbReference type="Gene3D" id="1.10.20.10">
    <property type="entry name" value="Histone, subunit A"/>
    <property type="match status" value="1"/>
</dbReference>
<dbReference type="STRING" id="29170.A0A368GWR0"/>
<dbReference type="Proteomes" id="UP000252519">
    <property type="component" value="Unassembled WGS sequence"/>
</dbReference>
<keyword evidence="5" id="KW-0732">Signal</keyword>
<feature type="signal peptide" evidence="5">
    <location>
        <begin position="1"/>
        <end position="20"/>
    </location>
</feature>
<feature type="domain" description="Transcription factor CBF/NF-Y/archaeal histone" evidence="6">
    <location>
        <begin position="43"/>
        <end position="103"/>
    </location>
</feature>
<evidence type="ECO:0000313" key="8">
    <source>
        <dbReference type="Proteomes" id="UP000252519"/>
    </source>
</evidence>
<evidence type="ECO:0000256" key="4">
    <source>
        <dbReference type="SAM" id="MobiDB-lite"/>
    </source>
</evidence>
<comment type="caution">
    <text evidence="7">The sequence shown here is derived from an EMBL/GenBank/DDBJ whole genome shotgun (WGS) entry which is preliminary data.</text>
</comment>
<comment type="subcellular location">
    <subcellularLocation>
        <location evidence="1">Nucleus</location>
    </subcellularLocation>
</comment>
<sequence>MFKRISLCLMCIRSLQICFTVSYPEILYCQLVIMSDPKTEDLRLPMAVLSRVMKSCLPNGAAVSKDARTQIMRACAVFILYLLSQAEEHATSKKRKTVNVEDVMVGLKTAGFESIHETLHEAFECYKASKAGKVKTSRKRGANLPDTNEIERPPQPLEQGSDAQDIEDMAITLN</sequence>
<proteinExistence type="predicted"/>
<dbReference type="GO" id="GO:0031490">
    <property type="term" value="F:chromatin DNA binding"/>
    <property type="evidence" value="ECO:0007669"/>
    <property type="project" value="TreeGrafter"/>
</dbReference>
<dbReference type="GO" id="GO:0008623">
    <property type="term" value="C:CHRAC"/>
    <property type="evidence" value="ECO:0007669"/>
    <property type="project" value="TreeGrafter"/>
</dbReference>
<dbReference type="GO" id="GO:0006974">
    <property type="term" value="P:DNA damage response"/>
    <property type="evidence" value="ECO:0007669"/>
    <property type="project" value="TreeGrafter"/>
</dbReference>
<keyword evidence="8" id="KW-1185">Reference proteome</keyword>
<dbReference type="PANTHER" id="PTHR46172:SF1">
    <property type="entry name" value="DNA POLYMERASE EPSILON SUBUNIT 3"/>
    <property type="match status" value="1"/>
</dbReference>
<dbReference type="PANTHER" id="PTHR46172">
    <property type="entry name" value="DNA POLYMERASE EPSILON SUBUNIT 3"/>
    <property type="match status" value="1"/>
</dbReference>
<dbReference type="InterPro" id="IPR051377">
    <property type="entry name" value="DNA_Pol-Epsilon_Subunit"/>
</dbReference>
<evidence type="ECO:0000259" key="6">
    <source>
        <dbReference type="Pfam" id="PF00808"/>
    </source>
</evidence>
<dbReference type="SUPFAM" id="SSF47113">
    <property type="entry name" value="Histone-fold"/>
    <property type="match status" value="1"/>
</dbReference>